<name>A0A060S412_PYCCI</name>
<keyword evidence="2" id="KW-1133">Transmembrane helix</keyword>
<keyword evidence="2" id="KW-0472">Membrane</keyword>
<evidence type="ECO:0000256" key="2">
    <source>
        <dbReference type="SAM" id="Phobius"/>
    </source>
</evidence>
<feature type="compositionally biased region" description="Polar residues" evidence="1">
    <location>
        <begin position="295"/>
        <end position="311"/>
    </location>
</feature>
<organism evidence="3 4">
    <name type="scientific">Pycnoporus cinnabarinus</name>
    <name type="common">Cinnabar-red polypore</name>
    <name type="synonym">Trametes cinnabarina</name>
    <dbReference type="NCBI Taxonomy" id="5643"/>
    <lineage>
        <taxon>Eukaryota</taxon>
        <taxon>Fungi</taxon>
        <taxon>Dikarya</taxon>
        <taxon>Basidiomycota</taxon>
        <taxon>Agaricomycotina</taxon>
        <taxon>Agaricomycetes</taxon>
        <taxon>Polyporales</taxon>
        <taxon>Polyporaceae</taxon>
        <taxon>Trametes</taxon>
    </lineage>
</organism>
<accession>A0A060S412</accession>
<dbReference type="Proteomes" id="UP000029665">
    <property type="component" value="Unassembled WGS sequence"/>
</dbReference>
<dbReference type="AlphaFoldDB" id="A0A060S412"/>
<protein>
    <submittedName>
        <fullName evidence="3">Uncharacterized protein</fullName>
    </submittedName>
</protein>
<feature type="region of interest" description="Disordered" evidence="1">
    <location>
        <begin position="288"/>
        <end position="359"/>
    </location>
</feature>
<keyword evidence="4" id="KW-1185">Reference proteome</keyword>
<keyword evidence="2" id="KW-0812">Transmembrane</keyword>
<evidence type="ECO:0000256" key="1">
    <source>
        <dbReference type="SAM" id="MobiDB-lite"/>
    </source>
</evidence>
<evidence type="ECO:0000313" key="3">
    <source>
        <dbReference type="EMBL" id="CDO69167.1"/>
    </source>
</evidence>
<dbReference type="EMBL" id="CCBP010000034">
    <property type="protein sequence ID" value="CDO69167.1"/>
    <property type="molecule type" value="Genomic_DNA"/>
</dbReference>
<proteinExistence type="predicted"/>
<feature type="transmembrane region" description="Helical" evidence="2">
    <location>
        <begin position="90"/>
        <end position="110"/>
    </location>
</feature>
<feature type="compositionally biased region" description="Low complexity" evidence="1">
    <location>
        <begin position="330"/>
        <end position="343"/>
    </location>
</feature>
<gene>
    <name evidence="3" type="ORF">BN946_scf185042.g69</name>
</gene>
<comment type="caution">
    <text evidence="3">The sequence shown here is derived from an EMBL/GenBank/DDBJ whole genome shotgun (WGS) entry which is preliminary data.</text>
</comment>
<evidence type="ECO:0000313" key="4">
    <source>
        <dbReference type="Proteomes" id="UP000029665"/>
    </source>
</evidence>
<reference evidence="3" key="1">
    <citation type="submission" date="2014-01" db="EMBL/GenBank/DDBJ databases">
        <title>The genome of the white-rot fungus Pycnoporus cinnabarinus: a basidiomycete model with a versatile arsenal for lignocellulosic biomass breakdown.</title>
        <authorList>
            <person name="Levasseur A."/>
            <person name="Lomascolo A."/>
            <person name="Ruiz-Duenas F.J."/>
            <person name="Uzan E."/>
            <person name="Piumi F."/>
            <person name="Kues U."/>
            <person name="Ram A.F.J."/>
            <person name="Murat C."/>
            <person name="Haon M."/>
            <person name="Benoit I."/>
            <person name="Arfi Y."/>
            <person name="Chevret D."/>
            <person name="Drula E."/>
            <person name="Kwon M.J."/>
            <person name="Gouret P."/>
            <person name="Lesage-Meessen L."/>
            <person name="Lombard V."/>
            <person name="Mariette J."/>
            <person name="Noirot C."/>
            <person name="Park J."/>
            <person name="Patyshakuliyeva A."/>
            <person name="Wieneger R.A.B."/>
            <person name="Wosten H.A.B."/>
            <person name="Martin F."/>
            <person name="Coutinho P.M."/>
            <person name="de Vries R."/>
            <person name="Martinez A.T."/>
            <person name="Klopp C."/>
            <person name="Pontarotti P."/>
            <person name="Henrissat B."/>
            <person name="Record E."/>
        </authorList>
    </citation>
    <scope>NUCLEOTIDE SEQUENCE [LARGE SCALE GENOMIC DNA]</scope>
    <source>
        <strain evidence="3">BRFM137</strain>
    </source>
</reference>
<dbReference type="HOGENOM" id="CLU_694717_0_0_1"/>
<sequence>MLISQFFGYCLVLLNDSISRQFIAREVVLALIHLGARLHGQMSPVFRVIATAFTSKATFTEGFMNSTYIVPSQSSARPKFNIEVAIDPTILISGVAILLICCFGVVVRIARCQASLKHQANSTKEPPFASPFSPMLCADAPCTVSPPSTAMSTVSVVVDADANADEFSASFGEPCNEEEDAALISPMSLLDDPSWHDVSQSTRPPLETWTSPRDELSALSGSAHLGGEAHDRLDDDPPNSSAWMKLDSMVPPVFEGQWHWTKIAAEGPSLGVDLRTAAPREEKEFTEYMKDVCTAPSTSDKGVQSTATSTEPTDKNAPTPDPGPVKIESDSSFSLSSIASTDSDSADEPEDQACTPPRDFHALDDLSFLVPRTASPNGRKLYTSGAYQYATLLGARA</sequence>